<reference evidence="3" key="1">
    <citation type="submission" date="2020-06" db="EMBL/GenBank/DDBJ databases">
        <title>Characterization of fructooligosaccharide metabolism and fructooligosaccharide-degrading enzymes in human commensal butyrate producers.</title>
        <authorList>
            <person name="Tanno H."/>
            <person name="Fujii T."/>
            <person name="Hirano K."/>
            <person name="Maeno S."/>
            <person name="Tonozuka T."/>
            <person name="Sakamoto M."/>
            <person name="Ohkuma M."/>
            <person name="Tochio T."/>
            <person name="Endo A."/>
        </authorList>
    </citation>
    <scope>NUCLEOTIDE SEQUENCE</scope>
    <source>
        <strain evidence="3">JCM 17466</strain>
    </source>
</reference>
<dbReference type="InterPro" id="IPR013486">
    <property type="entry name" value="SpoIID/LytB"/>
</dbReference>
<dbReference type="NCBIfam" id="TIGR02669">
    <property type="entry name" value="SpoIID_LytB"/>
    <property type="match status" value="1"/>
</dbReference>
<dbReference type="Pfam" id="PF08486">
    <property type="entry name" value="SpoIID"/>
    <property type="match status" value="1"/>
</dbReference>
<dbReference type="EMBL" id="BLYI01000077">
    <property type="protein sequence ID" value="GFO86820.1"/>
    <property type="molecule type" value="Genomic_DNA"/>
</dbReference>
<dbReference type="RefSeq" id="WP_201312460.1">
    <property type="nucleotide sequence ID" value="NZ_BLYI01000077.1"/>
</dbReference>
<dbReference type="GO" id="GO:0030435">
    <property type="term" value="P:sporulation resulting in formation of a cellular spore"/>
    <property type="evidence" value="ECO:0007669"/>
    <property type="project" value="InterPro"/>
</dbReference>
<keyword evidence="1" id="KW-0472">Membrane</keyword>
<dbReference type="Proteomes" id="UP000613208">
    <property type="component" value="Unassembled WGS sequence"/>
</dbReference>
<comment type="caution">
    <text evidence="3">The sequence shown here is derived from an EMBL/GenBank/DDBJ whole genome shotgun (WGS) entry which is preliminary data.</text>
</comment>
<dbReference type="InterPro" id="IPR013693">
    <property type="entry name" value="SpoIID/LytB_N"/>
</dbReference>
<keyword evidence="1" id="KW-0812">Transmembrane</keyword>
<evidence type="ECO:0000313" key="3">
    <source>
        <dbReference type="EMBL" id="GFO86820.1"/>
    </source>
</evidence>
<organism evidence="3 4">
    <name type="scientific">Anaerostipes butyraticus</name>
    <dbReference type="NCBI Taxonomy" id="645466"/>
    <lineage>
        <taxon>Bacteria</taxon>
        <taxon>Bacillati</taxon>
        <taxon>Bacillota</taxon>
        <taxon>Clostridia</taxon>
        <taxon>Lachnospirales</taxon>
        <taxon>Lachnospiraceae</taxon>
        <taxon>Anaerostipes</taxon>
    </lineage>
</organism>
<sequence length="312" mass="36000">MRYKMTYIFLGLFLFFSIPYLITVFMAPKDEKREINFETYDSGYKIETDDGKSIDLESYLWMILPEQISLDYEEEALKAQTVILRTDIVRRMGDSKKIEEEKLPYKRISDKKLKEALGSKKYSLKDQARKRAVSDTLGKVIVYKNTYIEPFFHGLSVGTTLSGKEWFGEGYPYLQAKDSLEDVESRDYMSVTVLTYGEILEKIKESYKTDLTTDQLKSDLAISQATKNGYVKQVRAGNLKISGTVWAQWFSLASNNFYLEPYDGKMRIICLGQGNGLGMSQYGAHKMAEEGKDDQQILKYYYTGVKIRDINE</sequence>
<name>A0A916QC62_9FIRM</name>
<accession>A0A916QC62</accession>
<dbReference type="AlphaFoldDB" id="A0A916QC62"/>
<feature type="transmembrane region" description="Helical" evidence="1">
    <location>
        <begin position="7"/>
        <end position="27"/>
    </location>
</feature>
<proteinExistence type="predicted"/>
<protein>
    <submittedName>
        <fullName evidence="3">Stage II sporulation protein D</fullName>
    </submittedName>
</protein>
<evidence type="ECO:0000256" key="1">
    <source>
        <dbReference type="SAM" id="Phobius"/>
    </source>
</evidence>
<keyword evidence="1" id="KW-1133">Transmembrane helix</keyword>
<feature type="domain" description="Sporulation stage II protein D amidase enhancer LytB N-terminal" evidence="2">
    <location>
        <begin position="52"/>
        <end position="143"/>
    </location>
</feature>
<gene>
    <name evidence="3" type="primary">spoIID</name>
    <name evidence="3" type="ORF">ANBU17_31670</name>
</gene>
<keyword evidence="4" id="KW-1185">Reference proteome</keyword>
<evidence type="ECO:0000313" key="4">
    <source>
        <dbReference type="Proteomes" id="UP000613208"/>
    </source>
</evidence>
<evidence type="ECO:0000259" key="2">
    <source>
        <dbReference type="Pfam" id="PF08486"/>
    </source>
</evidence>